<organism evidence="1 2">
    <name type="scientific">Mucilaginibacter gynuensis</name>
    <dbReference type="NCBI Taxonomy" id="1302236"/>
    <lineage>
        <taxon>Bacteria</taxon>
        <taxon>Pseudomonadati</taxon>
        <taxon>Bacteroidota</taxon>
        <taxon>Sphingobacteriia</taxon>
        <taxon>Sphingobacteriales</taxon>
        <taxon>Sphingobacteriaceae</taxon>
        <taxon>Mucilaginibacter</taxon>
    </lineage>
</organism>
<evidence type="ECO:0008006" key="3">
    <source>
        <dbReference type="Google" id="ProtNLM"/>
    </source>
</evidence>
<evidence type="ECO:0000313" key="2">
    <source>
        <dbReference type="Proteomes" id="UP001500582"/>
    </source>
</evidence>
<protein>
    <recommendedName>
        <fullName evidence="3">DUF4286 family protein</fullName>
    </recommendedName>
</protein>
<name>A0ABP8GIQ4_9SPHI</name>
<dbReference type="EMBL" id="BAABFT010000006">
    <property type="protein sequence ID" value="GAA4325130.1"/>
    <property type="molecule type" value="Genomic_DNA"/>
</dbReference>
<reference evidence="2" key="1">
    <citation type="journal article" date="2019" name="Int. J. Syst. Evol. Microbiol.">
        <title>The Global Catalogue of Microorganisms (GCM) 10K type strain sequencing project: providing services to taxonomists for standard genome sequencing and annotation.</title>
        <authorList>
            <consortium name="The Broad Institute Genomics Platform"/>
            <consortium name="The Broad Institute Genome Sequencing Center for Infectious Disease"/>
            <person name="Wu L."/>
            <person name="Ma J."/>
        </authorList>
    </citation>
    <scope>NUCLEOTIDE SEQUENCE [LARGE SCALE GENOMIC DNA]</scope>
    <source>
        <strain evidence="2">JCM 17705</strain>
    </source>
</reference>
<accession>A0ABP8GIQ4</accession>
<dbReference type="Pfam" id="PF14114">
    <property type="entry name" value="DUF4286"/>
    <property type="match status" value="1"/>
</dbReference>
<gene>
    <name evidence="1" type="ORF">GCM10023149_27240</name>
</gene>
<sequence length="99" mass="11701">MIIYNETIIVEETTHQEWLTWIQQTHIPKVMETGLFTSFRILTVLDSPNEGVTYCIQYDAENMDNVGTYYNNHHPDIQAAHQQKFENKFVMFSTLMQEV</sequence>
<dbReference type="RefSeq" id="WP_345211647.1">
    <property type="nucleotide sequence ID" value="NZ_BAABFT010000006.1"/>
</dbReference>
<comment type="caution">
    <text evidence="1">The sequence shown here is derived from an EMBL/GenBank/DDBJ whole genome shotgun (WGS) entry which is preliminary data.</text>
</comment>
<proteinExistence type="predicted"/>
<keyword evidence="2" id="KW-1185">Reference proteome</keyword>
<evidence type="ECO:0000313" key="1">
    <source>
        <dbReference type="EMBL" id="GAA4325130.1"/>
    </source>
</evidence>
<dbReference type="InterPro" id="IPR025563">
    <property type="entry name" value="DUF4286"/>
</dbReference>
<dbReference type="Proteomes" id="UP001500582">
    <property type="component" value="Unassembled WGS sequence"/>
</dbReference>